<evidence type="ECO:0000313" key="4">
    <source>
        <dbReference type="EMBL" id="MBL4933276.1"/>
    </source>
</evidence>
<evidence type="ECO:0000313" key="5">
    <source>
        <dbReference type="Proteomes" id="UP000623681"/>
    </source>
</evidence>
<dbReference type="InterPro" id="IPR050491">
    <property type="entry name" value="AmpC-like"/>
</dbReference>
<keyword evidence="2" id="KW-0472">Membrane</keyword>
<proteinExistence type="predicted"/>
<gene>
    <name evidence="4" type="ORF">JK634_15785</name>
</gene>
<dbReference type="SUPFAM" id="SSF56601">
    <property type="entry name" value="beta-lactamase/transpeptidase-like"/>
    <property type="match status" value="1"/>
</dbReference>
<dbReference type="Pfam" id="PF00144">
    <property type="entry name" value="Beta-lactamase"/>
    <property type="match status" value="1"/>
</dbReference>
<dbReference type="PANTHER" id="PTHR46825">
    <property type="entry name" value="D-ALANYL-D-ALANINE-CARBOXYPEPTIDASE/ENDOPEPTIDASE AMPH"/>
    <property type="match status" value="1"/>
</dbReference>
<protein>
    <submittedName>
        <fullName evidence="4">Beta-lactamase family protein</fullName>
    </submittedName>
</protein>
<feature type="domain" description="Beta-lactamase-related" evidence="3">
    <location>
        <begin position="44"/>
        <end position="344"/>
    </location>
</feature>
<sequence length="360" mass="40682">MKKVIASIISSIFVFTVLTGCSNNKPDTIETASKDKDEVYLKLEKYMDKYSNFNGTVLVAKNEKILFENGYGMADAENKRQNTPQTVFKIASITKQFTATAILMLQEKGLLNVQDTIDKYIENYPNGNKIKIFNLLNHTSGIPDYLKLISSNSGYTPEKLIGLFKDKKLNFAPGTKYEYSNSNYVLLGYIIEKVSGMSYEDYMRENIFKPLKLESTGTLNNMDRATEKAQGYSYINHKSNQYQKDIDMDPSLAFAAGNLYSNVEDLLVWNNNLCSGKLINENSLKEMLTPYLNGYGFGWYIINKDNQKLIEHEGDILGFTTLIRRDMNTGYVVILLSNKLGEGASLKEMCDGLFATVSNK</sequence>
<dbReference type="InterPro" id="IPR012338">
    <property type="entry name" value="Beta-lactam/transpept-like"/>
</dbReference>
<name>A0A937FK91_9CLOT</name>
<dbReference type="PANTHER" id="PTHR46825:SF11">
    <property type="entry name" value="PENICILLIN-BINDING PROTEIN 4"/>
    <property type="match status" value="1"/>
</dbReference>
<dbReference type="GO" id="GO:0016020">
    <property type="term" value="C:membrane"/>
    <property type="evidence" value="ECO:0007669"/>
    <property type="project" value="UniProtKB-SubCell"/>
</dbReference>
<evidence type="ECO:0000256" key="2">
    <source>
        <dbReference type="ARBA" id="ARBA00023136"/>
    </source>
</evidence>
<dbReference type="InterPro" id="IPR001466">
    <property type="entry name" value="Beta-lactam-related"/>
</dbReference>
<evidence type="ECO:0000259" key="3">
    <source>
        <dbReference type="Pfam" id="PF00144"/>
    </source>
</evidence>
<dbReference type="Gene3D" id="3.40.710.10">
    <property type="entry name" value="DD-peptidase/beta-lactamase superfamily"/>
    <property type="match status" value="1"/>
</dbReference>
<organism evidence="4 5">
    <name type="scientific">Clostridium paridis</name>
    <dbReference type="NCBI Taxonomy" id="2803863"/>
    <lineage>
        <taxon>Bacteria</taxon>
        <taxon>Bacillati</taxon>
        <taxon>Bacillota</taxon>
        <taxon>Clostridia</taxon>
        <taxon>Eubacteriales</taxon>
        <taxon>Clostridiaceae</taxon>
        <taxon>Clostridium</taxon>
    </lineage>
</organism>
<keyword evidence="5" id="KW-1185">Reference proteome</keyword>
<dbReference type="PROSITE" id="PS51257">
    <property type="entry name" value="PROKAR_LIPOPROTEIN"/>
    <property type="match status" value="1"/>
</dbReference>
<comment type="caution">
    <text evidence="4">The sequence shown here is derived from an EMBL/GenBank/DDBJ whole genome shotgun (WGS) entry which is preliminary data.</text>
</comment>
<dbReference type="AlphaFoldDB" id="A0A937FK91"/>
<evidence type="ECO:0000256" key="1">
    <source>
        <dbReference type="ARBA" id="ARBA00004370"/>
    </source>
</evidence>
<accession>A0A937FK91</accession>
<reference evidence="4" key="1">
    <citation type="submission" date="2021-01" db="EMBL/GenBank/DDBJ databases">
        <title>Genome public.</title>
        <authorList>
            <person name="Liu C."/>
            <person name="Sun Q."/>
        </authorList>
    </citation>
    <scope>NUCLEOTIDE SEQUENCE</scope>
    <source>
        <strain evidence="4">YIM B02565</strain>
    </source>
</reference>
<comment type="subcellular location">
    <subcellularLocation>
        <location evidence="1">Membrane</location>
    </subcellularLocation>
</comment>
<dbReference type="EMBL" id="JAESWA010000023">
    <property type="protein sequence ID" value="MBL4933276.1"/>
    <property type="molecule type" value="Genomic_DNA"/>
</dbReference>
<dbReference type="RefSeq" id="WP_202768693.1">
    <property type="nucleotide sequence ID" value="NZ_JAESWA010000023.1"/>
</dbReference>
<dbReference type="Proteomes" id="UP000623681">
    <property type="component" value="Unassembled WGS sequence"/>
</dbReference>